<dbReference type="PANTHER" id="PTHR23131">
    <property type="entry name" value="ENDORIBONUCLEASE LACTB2"/>
    <property type="match status" value="1"/>
</dbReference>
<comment type="caution">
    <text evidence="2">The sequence shown here is derived from an EMBL/GenBank/DDBJ whole genome shotgun (WGS) entry which is preliminary data.</text>
</comment>
<dbReference type="Pfam" id="PF21221">
    <property type="entry name" value="B_lactamase-like_C"/>
    <property type="match status" value="1"/>
</dbReference>
<feature type="domain" description="Metallo-beta-lactamase" evidence="1">
    <location>
        <begin position="35"/>
        <end position="251"/>
    </location>
</feature>
<sequence length="338" mass="37500">MPAYPFAEPPAFGQGLLVAPGLYWLRMPLPFALDHVNLWLLEDEGGWALVDTGVPDRATRTLWEGLFGGLMAGRPLTRLLVTHFHPDHMGLADWLGRRFGLPMQAPLAEWLYGRMLSLDASPDFVRISLEFYREAGFPPALLDLVARRGNAYGARIRHIPPACTALRDGELLRFGGEAWRVLLAEGHSPAMACFYGPGRKILISGDQVLPSISPNVSLWPNQPDADPLGLFLDSFAAFRALPDDVLVLPSHGRPFHGLKPRLDELEAHHQQRLRAVRQACGTPQSAYDLLPLLFSRALDDHQLFFAIGESLAHLRFLERRGELVSALGESGVRLYRAG</sequence>
<name>A0A1J5RQM0_9ZZZZ</name>
<reference evidence="2" key="1">
    <citation type="submission" date="2016-10" db="EMBL/GenBank/DDBJ databases">
        <title>Sequence of Gallionella enrichment culture.</title>
        <authorList>
            <person name="Poehlein A."/>
            <person name="Muehling M."/>
            <person name="Daniel R."/>
        </authorList>
    </citation>
    <scope>NUCLEOTIDE SEQUENCE</scope>
</reference>
<dbReference type="PANTHER" id="PTHR23131:SF4">
    <property type="entry name" value="METALLO-BETA-LACTAMASE SUPERFAMILY POTEIN"/>
    <property type="match status" value="1"/>
</dbReference>
<dbReference type="Gene3D" id="1.10.10.10">
    <property type="entry name" value="Winged helix-like DNA-binding domain superfamily/Winged helix DNA-binding domain"/>
    <property type="match status" value="1"/>
</dbReference>
<dbReference type="AlphaFoldDB" id="A0A1J5RQM0"/>
<dbReference type="InterPro" id="IPR050662">
    <property type="entry name" value="Sec-metab_biosynth-thioest"/>
</dbReference>
<dbReference type="InterPro" id="IPR036866">
    <property type="entry name" value="RibonucZ/Hydroxyglut_hydro"/>
</dbReference>
<evidence type="ECO:0000313" key="2">
    <source>
        <dbReference type="EMBL" id="OIQ97914.1"/>
    </source>
</evidence>
<dbReference type="GO" id="GO:0004416">
    <property type="term" value="F:hydroxyacylglutathione hydrolase activity"/>
    <property type="evidence" value="ECO:0007669"/>
    <property type="project" value="UniProtKB-EC"/>
</dbReference>
<dbReference type="Gene3D" id="3.60.15.10">
    <property type="entry name" value="Ribonuclease Z/Hydroxyacylglutathione hydrolase-like"/>
    <property type="match status" value="1"/>
</dbReference>
<dbReference type="SMART" id="SM00849">
    <property type="entry name" value="Lactamase_B"/>
    <property type="match status" value="1"/>
</dbReference>
<organism evidence="2">
    <name type="scientific">mine drainage metagenome</name>
    <dbReference type="NCBI Taxonomy" id="410659"/>
    <lineage>
        <taxon>unclassified sequences</taxon>
        <taxon>metagenomes</taxon>
        <taxon>ecological metagenomes</taxon>
    </lineage>
</organism>
<accession>A0A1J5RQM0</accession>
<gene>
    <name evidence="2" type="primary">gloB_9</name>
    <name evidence="2" type="ORF">GALL_200960</name>
</gene>
<dbReference type="EC" id="3.1.2.6" evidence="2"/>
<protein>
    <submittedName>
        <fullName evidence="2">Hydroxyacylglutathione hydrolase</fullName>
        <ecNumber evidence="2">3.1.2.6</ecNumber>
    </submittedName>
</protein>
<dbReference type="InterPro" id="IPR048933">
    <property type="entry name" value="B_lactamase-like_C"/>
</dbReference>
<evidence type="ECO:0000259" key="1">
    <source>
        <dbReference type="SMART" id="SM00849"/>
    </source>
</evidence>
<dbReference type="Pfam" id="PF00753">
    <property type="entry name" value="Lactamase_B"/>
    <property type="match status" value="1"/>
</dbReference>
<dbReference type="InterPro" id="IPR036388">
    <property type="entry name" value="WH-like_DNA-bd_sf"/>
</dbReference>
<keyword evidence="2" id="KW-0378">Hydrolase</keyword>
<dbReference type="EMBL" id="MLJW01000126">
    <property type="protein sequence ID" value="OIQ97914.1"/>
    <property type="molecule type" value="Genomic_DNA"/>
</dbReference>
<dbReference type="SUPFAM" id="SSF56281">
    <property type="entry name" value="Metallo-hydrolase/oxidoreductase"/>
    <property type="match status" value="1"/>
</dbReference>
<dbReference type="InterPro" id="IPR001279">
    <property type="entry name" value="Metallo-B-lactamas"/>
</dbReference>
<proteinExistence type="predicted"/>